<dbReference type="STRING" id="28092.WM40_04280"/>
<gene>
    <name evidence="1" type="ORF">WM40_04280</name>
</gene>
<organism evidence="1 2">
    <name type="scientific">Robbsia andropogonis</name>
    <dbReference type="NCBI Taxonomy" id="28092"/>
    <lineage>
        <taxon>Bacteria</taxon>
        <taxon>Pseudomonadati</taxon>
        <taxon>Pseudomonadota</taxon>
        <taxon>Betaproteobacteria</taxon>
        <taxon>Burkholderiales</taxon>
        <taxon>Burkholderiaceae</taxon>
        <taxon>Robbsia</taxon>
    </lineage>
</organism>
<sequence>MLIITDILPAAYLLEKVPAEHVAHWKNYMAQSAKARGLVICMAPASRWHIHPKDADQNASPKVKFPSILNILRTYAG</sequence>
<comment type="caution">
    <text evidence="1">The sequence shown here is derived from an EMBL/GenBank/DDBJ whole genome shotgun (WGS) entry which is preliminary data.</text>
</comment>
<keyword evidence="2" id="KW-1185">Reference proteome</keyword>
<evidence type="ECO:0000313" key="1">
    <source>
        <dbReference type="EMBL" id="KKB64642.1"/>
    </source>
</evidence>
<dbReference type="AlphaFoldDB" id="A0A0F5K534"/>
<accession>A0A0F5K534</accession>
<proteinExistence type="predicted"/>
<evidence type="ECO:0000313" key="2">
    <source>
        <dbReference type="Proteomes" id="UP000033618"/>
    </source>
</evidence>
<protein>
    <submittedName>
        <fullName evidence="1">Uncharacterized protein</fullName>
    </submittedName>
</protein>
<name>A0A0F5K534_9BURK</name>
<dbReference type="PATRIC" id="fig|28092.6.peg.1007"/>
<dbReference type="Proteomes" id="UP000033618">
    <property type="component" value="Unassembled WGS sequence"/>
</dbReference>
<reference evidence="1 2" key="1">
    <citation type="submission" date="2015-03" db="EMBL/GenBank/DDBJ databases">
        <title>Draft Genome Sequence of Burkholderia andropogonis type strain ICMP2807, isolated from Sorghum bicolor.</title>
        <authorList>
            <person name="Lopes-Santos L."/>
            <person name="Castro D.B."/>
            <person name="Ottoboni L.M."/>
            <person name="Park D."/>
            <person name="Weirc B.S."/>
            <person name="Destefano S.A."/>
        </authorList>
    </citation>
    <scope>NUCLEOTIDE SEQUENCE [LARGE SCALE GENOMIC DNA]</scope>
    <source>
        <strain evidence="1 2">ICMP2807</strain>
    </source>
</reference>
<dbReference type="EMBL" id="LAQU01000003">
    <property type="protein sequence ID" value="KKB64642.1"/>
    <property type="molecule type" value="Genomic_DNA"/>
</dbReference>